<dbReference type="PANTHER" id="PTHR42943:SF2">
    <property type="entry name" value="GLUTATHIONE S-TRANSFERASE KAPPA 1"/>
    <property type="match status" value="1"/>
</dbReference>
<dbReference type="InterPro" id="IPR051924">
    <property type="entry name" value="GST_Kappa/NadH"/>
</dbReference>
<dbReference type="GO" id="GO:0018845">
    <property type="term" value="F:2-hydroxychromene-2-carboxylate isomerase activity"/>
    <property type="evidence" value="ECO:0007669"/>
    <property type="project" value="UniProtKB-UniRule"/>
</dbReference>
<dbReference type="GO" id="GO:1901170">
    <property type="term" value="P:naphthalene catabolic process"/>
    <property type="evidence" value="ECO:0007669"/>
    <property type="project" value="InterPro"/>
</dbReference>
<evidence type="ECO:0000259" key="3">
    <source>
        <dbReference type="Pfam" id="PF01323"/>
    </source>
</evidence>
<dbReference type="InterPro" id="IPR044087">
    <property type="entry name" value="NahD-like"/>
</dbReference>
<dbReference type="GO" id="GO:0004602">
    <property type="term" value="F:glutathione peroxidase activity"/>
    <property type="evidence" value="ECO:0007669"/>
    <property type="project" value="TreeGrafter"/>
</dbReference>
<dbReference type="GO" id="GO:0006749">
    <property type="term" value="P:glutathione metabolic process"/>
    <property type="evidence" value="ECO:0007669"/>
    <property type="project" value="TreeGrafter"/>
</dbReference>
<reference evidence="4 5" key="1">
    <citation type="submission" date="2017-09" db="EMBL/GenBank/DDBJ databases">
        <authorList>
            <person name="Ehlers B."/>
            <person name="Leendertz F.H."/>
        </authorList>
    </citation>
    <scope>NUCLEOTIDE SEQUENCE [LARGE SCALE GENOMIC DNA]</scope>
    <source>
        <strain evidence="4 5">DSM 18289</strain>
    </source>
</reference>
<name>A0A285NCT1_9HYPH</name>
<dbReference type="Proteomes" id="UP000219439">
    <property type="component" value="Unassembled WGS sequence"/>
</dbReference>
<dbReference type="OrthoDB" id="5244108at2"/>
<dbReference type="CDD" id="cd03022">
    <property type="entry name" value="DsbA_HCCA_Iso"/>
    <property type="match status" value="1"/>
</dbReference>
<dbReference type="Gene3D" id="3.40.30.10">
    <property type="entry name" value="Glutaredoxin"/>
    <property type="match status" value="1"/>
</dbReference>
<comment type="similarity">
    <text evidence="1">Belongs to the GST superfamily. NadH family.</text>
</comment>
<keyword evidence="5" id="KW-1185">Reference proteome</keyword>
<dbReference type="PIRSF" id="PIRSF006386">
    <property type="entry name" value="HCCAis_GSTk"/>
    <property type="match status" value="1"/>
</dbReference>
<proteinExistence type="inferred from homology"/>
<accession>A0A285NCT1</accession>
<comment type="catalytic activity">
    <reaction evidence="1">
        <text>2-hydroxychromene-2-carboxylate = (3E)-4-(2-hydroxyphenyl)-2-oxobut-3-enoate</text>
        <dbReference type="Rhea" id="RHEA:27401"/>
        <dbReference type="ChEBI" id="CHEBI:59350"/>
        <dbReference type="ChEBI" id="CHEBI:59353"/>
        <dbReference type="EC" id="5.99.1.4"/>
    </reaction>
</comment>
<protein>
    <recommendedName>
        <fullName evidence="1">2-hydroxychromene-2-carboxylate isomerase</fullName>
        <ecNumber evidence="1">5.99.1.4</ecNumber>
    </recommendedName>
</protein>
<feature type="active site" description="Nucleophile" evidence="2">
    <location>
        <position position="12"/>
    </location>
</feature>
<dbReference type="AlphaFoldDB" id="A0A285NCT1"/>
<evidence type="ECO:0000256" key="1">
    <source>
        <dbReference type="PIRNR" id="PIRNR006386"/>
    </source>
</evidence>
<evidence type="ECO:0000313" key="4">
    <source>
        <dbReference type="EMBL" id="SNZ07275.1"/>
    </source>
</evidence>
<evidence type="ECO:0000256" key="2">
    <source>
        <dbReference type="PIRSR" id="PIRSR006386-1"/>
    </source>
</evidence>
<dbReference type="RefSeq" id="WP_097152081.1">
    <property type="nucleotide sequence ID" value="NZ_OBEL01000001.1"/>
</dbReference>
<dbReference type="GO" id="GO:0004364">
    <property type="term" value="F:glutathione transferase activity"/>
    <property type="evidence" value="ECO:0007669"/>
    <property type="project" value="TreeGrafter"/>
</dbReference>
<dbReference type="InterPro" id="IPR001853">
    <property type="entry name" value="DSBA-like_thioredoxin_dom"/>
</dbReference>
<dbReference type="PANTHER" id="PTHR42943">
    <property type="entry name" value="GLUTATHIONE S-TRANSFERASE KAPPA"/>
    <property type="match status" value="1"/>
</dbReference>
<sequence length="198" mass="22811">MKDIDFWFEFASTYSYLAAMRAQGLAADCGVRLTWRPFLLGAIFKKDLGYADSPFNRHDKKGDYMWRDMDRQVRIHGLPSVKKPEPFPQNGLTAARIAMVLEEDDRLPIFVRSVFRAQFQYGETISEPDVLFDILSQNGFDAPDVMQRAKSDKIKQALKTQTEHADRIGIFGAPSFVTPKGELFWGDDRMETAFRWQD</sequence>
<dbReference type="SUPFAM" id="SSF52833">
    <property type="entry name" value="Thioredoxin-like"/>
    <property type="match status" value="1"/>
</dbReference>
<dbReference type="EC" id="5.99.1.4" evidence="1"/>
<gene>
    <name evidence="4" type="ORF">SAMN06265368_0792</name>
</gene>
<feature type="domain" description="DSBA-like thioredoxin" evidence="3">
    <location>
        <begin position="4"/>
        <end position="192"/>
    </location>
</feature>
<organism evidence="4 5">
    <name type="scientific">Cohaesibacter gelatinilyticus</name>
    <dbReference type="NCBI Taxonomy" id="372072"/>
    <lineage>
        <taxon>Bacteria</taxon>
        <taxon>Pseudomonadati</taxon>
        <taxon>Pseudomonadota</taxon>
        <taxon>Alphaproteobacteria</taxon>
        <taxon>Hyphomicrobiales</taxon>
        <taxon>Cohaesibacteraceae</taxon>
    </lineage>
</organism>
<dbReference type="EMBL" id="OBEL01000001">
    <property type="protein sequence ID" value="SNZ07275.1"/>
    <property type="molecule type" value="Genomic_DNA"/>
</dbReference>
<dbReference type="InterPro" id="IPR036249">
    <property type="entry name" value="Thioredoxin-like_sf"/>
</dbReference>
<evidence type="ECO:0000313" key="5">
    <source>
        <dbReference type="Proteomes" id="UP000219439"/>
    </source>
</evidence>
<dbReference type="Pfam" id="PF01323">
    <property type="entry name" value="DSBA"/>
    <property type="match status" value="1"/>
</dbReference>
<dbReference type="InterPro" id="IPR014440">
    <property type="entry name" value="HCCAis_GSTk"/>
</dbReference>
<keyword evidence="1 4" id="KW-0413">Isomerase</keyword>